<gene>
    <name evidence="3" type="ORF">GCM10023176_09100</name>
</gene>
<dbReference type="SUPFAM" id="SSF160904">
    <property type="entry name" value="Jann2411-like"/>
    <property type="match status" value="1"/>
</dbReference>
<reference evidence="4" key="1">
    <citation type="journal article" date="2019" name="Int. J. Syst. Evol. Microbiol.">
        <title>The Global Catalogue of Microorganisms (GCM) 10K type strain sequencing project: providing services to taxonomists for standard genome sequencing and annotation.</title>
        <authorList>
            <consortium name="The Broad Institute Genomics Platform"/>
            <consortium name="The Broad Institute Genome Sequencing Center for Infectious Disease"/>
            <person name="Wu L."/>
            <person name="Ma J."/>
        </authorList>
    </citation>
    <scope>NUCLEOTIDE SEQUENCE [LARGE SCALE GENOMIC DNA]</scope>
    <source>
        <strain evidence="4">JCM 3175</strain>
    </source>
</reference>
<evidence type="ECO:0000313" key="4">
    <source>
        <dbReference type="Proteomes" id="UP001500307"/>
    </source>
</evidence>
<dbReference type="EMBL" id="BAABGU010000003">
    <property type="protein sequence ID" value="GAA4563976.1"/>
    <property type="molecule type" value="Genomic_DNA"/>
</dbReference>
<keyword evidence="4" id="KW-1185">Reference proteome</keyword>
<proteinExistence type="predicted"/>
<evidence type="ECO:0000256" key="1">
    <source>
        <dbReference type="SAM" id="MobiDB-lite"/>
    </source>
</evidence>
<evidence type="ECO:0000313" key="3">
    <source>
        <dbReference type="EMBL" id="GAA4563976.1"/>
    </source>
</evidence>
<dbReference type="PANTHER" id="PTHR35525">
    <property type="entry name" value="BLL6575 PROTEIN"/>
    <property type="match status" value="1"/>
</dbReference>
<dbReference type="RefSeq" id="WP_346116403.1">
    <property type="nucleotide sequence ID" value="NZ_BAABGU010000003.1"/>
</dbReference>
<dbReference type="Gene3D" id="1.10.3300.10">
    <property type="entry name" value="Jann2411-like domain"/>
    <property type="match status" value="1"/>
</dbReference>
<feature type="domain" description="Zinc finger CGNR" evidence="2">
    <location>
        <begin position="137"/>
        <end position="178"/>
    </location>
</feature>
<accession>A0ABP8S7Q4</accession>
<dbReference type="Pfam" id="PF07336">
    <property type="entry name" value="ABATE"/>
    <property type="match status" value="1"/>
</dbReference>
<dbReference type="InterPro" id="IPR023286">
    <property type="entry name" value="ABATE_dom_sf"/>
</dbReference>
<dbReference type="InterPro" id="IPR021005">
    <property type="entry name" value="Znf_CGNR"/>
</dbReference>
<comment type="caution">
    <text evidence="3">The sequence shown here is derived from an EMBL/GenBank/DDBJ whole genome shotgun (WGS) entry which is preliminary data.</text>
</comment>
<dbReference type="InterPro" id="IPR010852">
    <property type="entry name" value="ABATE"/>
</dbReference>
<name>A0ABP8S7Q4_9ACTN</name>
<dbReference type="PANTHER" id="PTHR35525:SF3">
    <property type="entry name" value="BLL6575 PROTEIN"/>
    <property type="match status" value="1"/>
</dbReference>
<dbReference type="Pfam" id="PF11706">
    <property type="entry name" value="zf-CGNR"/>
    <property type="match status" value="1"/>
</dbReference>
<organism evidence="3 4">
    <name type="scientific">Micromonospora coerulea</name>
    <dbReference type="NCBI Taxonomy" id="47856"/>
    <lineage>
        <taxon>Bacteria</taxon>
        <taxon>Bacillati</taxon>
        <taxon>Actinomycetota</taxon>
        <taxon>Actinomycetes</taxon>
        <taxon>Micromonosporales</taxon>
        <taxon>Micromonosporaceae</taxon>
        <taxon>Micromonospora</taxon>
    </lineage>
</organism>
<dbReference type="Proteomes" id="UP001500307">
    <property type="component" value="Unassembled WGS sequence"/>
</dbReference>
<sequence>MDEEAAITPAARLVRDFVNTLEPQVDEELLTTPDRLRDWFAERGLLPATTALRPVDLAVAVAIREGLRAVLLRHAGHDADPDALAGLDRALARVPVRMTLDAGGPRLVAVRDSASDGALAGLVDAVRRCAEEGTWSRLKVCARDTCRWAYYDASRNQARRWCSMAGCGNHIKMRRAYATRRRRERAAVPPSQDAGGPGPRSG</sequence>
<protein>
    <submittedName>
        <fullName evidence="3">CGNR zinc finger domain-containing protein</fullName>
    </submittedName>
</protein>
<feature type="region of interest" description="Disordered" evidence="1">
    <location>
        <begin position="179"/>
        <end position="202"/>
    </location>
</feature>
<evidence type="ECO:0000259" key="2">
    <source>
        <dbReference type="Pfam" id="PF11706"/>
    </source>
</evidence>